<dbReference type="EMBL" id="JARRAG010000002">
    <property type="protein sequence ID" value="MDG3007459.1"/>
    <property type="molecule type" value="Genomic_DNA"/>
</dbReference>
<dbReference type="SUPFAM" id="SSF54523">
    <property type="entry name" value="Pili subunits"/>
    <property type="match status" value="1"/>
</dbReference>
<evidence type="ECO:0000313" key="3">
    <source>
        <dbReference type="Proteomes" id="UP001216907"/>
    </source>
</evidence>
<gene>
    <name evidence="2" type="ORF">PZE19_27160</name>
</gene>
<protein>
    <submittedName>
        <fullName evidence="2">DUF1559 domain-containing protein</fullName>
    </submittedName>
</protein>
<comment type="caution">
    <text evidence="2">The sequence shown here is derived from an EMBL/GenBank/DDBJ whole genome shotgun (WGS) entry which is preliminary data.</text>
</comment>
<dbReference type="InterPro" id="IPR012902">
    <property type="entry name" value="N_methyl_site"/>
</dbReference>
<reference evidence="2 3" key="1">
    <citation type="submission" date="2023-03" db="EMBL/GenBank/DDBJ databases">
        <title>Paludisphaera mucosa sp. nov. a novel planctomycete from northern fen.</title>
        <authorList>
            <person name="Ivanova A."/>
        </authorList>
    </citation>
    <scope>NUCLEOTIDE SEQUENCE [LARGE SCALE GENOMIC DNA]</scope>
    <source>
        <strain evidence="2 3">Pla2</strain>
    </source>
</reference>
<dbReference type="PANTHER" id="PTHR30093">
    <property type="entry name" value="GENERAL SECRETION PATHWAY PROTEIN G"/>
    <property type="match status" value="1"/>
</dbReference>
<feature type="domain" description="DUF1559" evidence="1">
    <location>
        <begin position="33"/>
        <end position="328"/>
    </location>
</feature>
<dbReference type="InterPro" id="IPR027558">
    <property type="entry name" value="Pre_pil_HX9DG_C"/>
</dbReference>
<dbReference type="Proteomes" id="UP001216907">
    <property type="component" value="Unassembled WGS sequence"/>
</dbReference>
<organism evidence="2 3">
    <name type="scientific">Paludisphaera mucosa</name>
    <dbReference type="NCBI Taxonomy" id="3030827"/>
    <lineage>
        <taxon>Bacteria</taxon>
        <taxon>Pseudomonadati</taxon>
        <taxon>Planctomycetota</taxon>
        <taxon>Planctomycetia</taxon>
        <taxon>Isosphaerales</taxon>
        <taxon>Isosphaeraceae</taxon>
        <taxon>Paludisphaera</taxon>
    </lineage>
</organism>
<dbReference type="NCBIfam" id="TIGR02532">
    <property type="entry name" value="IV_pilin_GFxxxE"/>
    <property type="match status" value="1"/>
</dbReference>
<evidence type="ECO:0000259" key="1">
    <source>
        <dbReference type="Pfam" id="PF07596"/>
    </source>
</evidence>
<dbReference type="Pfam" id="PF07596">
    <property type="entry name" value="SBP_bac_10"/>
    <property type="match status" value="1"/>
</dbReference>
<accession>A0ABT6FIU9</accession>
<evidence type="ECO:0000313" key="2">
    <source>
        <dbReference type="EMBL" id="MDG3007459.1"/>
    </source>
</evidence>
<name>A0ABT6FIU9_9BACT</name>
<proteinExistence type="predicted"/>
<dbReference type="Gene3D" id="3.30.700.10">
    <property type="entry name" value="Glycoprotein, Type 4 Pilin"/>
    <property type="match status" value="1"/>
</dbReference>
<keyword evidence="3" id="KW-1185">Reference proteome</keyword>
<dbReference type="PANTHER" id="PTHR30093:SF2">
    <property type="entry name" value="TYPE II SECRETION SYSTEM PROTEIN H"/>
    <property type="match status" value="1"/>
</dbReference>
<dbReference type="InterPro" id="IPR045584">
    <property type="entry name" value="Pilin-like"/>
</dbReference>
<sequence length="349" mass="37532">MRRHVSRGFTLIELLVVIAIIAVLIALLLPAVQSAREAARRAQCINNLKQIGLGLHNYHSALNSFPMTATIAYQEIGSAQTADWGTWGANAMLLPYLEQRPLYDAANFCWTTWQGTGAVHNSTVFLSKVAAFMCPSDGLTGVENTNNYFGSVGTTAGFYPNQQSTGIFASKANYGIQHVTDGSSNTIAYSEALVSGPIYSPRQAKWRDGPSNTGGAGVAYSLLDAPSTPANIVALKADWQICNDWFRTQRSMGQRGFRWNLGALGESMFQTLVPPNSNDYPWNSCRMDCGPDCGALHSGYYNATSNHPGGVNACMADGSVKFIKSSVAMPVWWALGTKAGGEVVGSDSY</sequence>
<dbReference type="RefSeq" id="WP_277863738.1">
    <property type="nucleotide sequence ID" value="NZ_JARRAG010000002.1"/>
</dbReference>
<dbReference type="InterPro" id="IPR011453">
    <property type="entry name" value="DUF1559"/>
</dbReference>
<dbReference type="Pfam" id="PF07963">
    <property type="entry name" value="N_methyl"/>
    <property type="match status" value="1"/>
</dbReference>
<dbReference type="NCBIfam" id="TIGR04294">
    <property type="entry name" value="pre_pil_HX9DG"/>
    <property type="match status" value="1"/>
</dbReference>
<dbReference type="PROSITE" id="PS00409">
    <property type="entry name" value="PROKAR_NTER_METHYL"/>
    <property type="match status" value="1"/>
</dbReference>